<dbReference type="PANTHER" id="PTHR21315">
    <property type="entry name" value="APRATAXIN AND PNK-LIKE FACTOR-RELATED"/>
    <property type="match status" value="1"/>
</dbReference>
<feature type="non-terminal residue" evidence="3">
    <location>
        <position position="1"/>
    </location>
</feature>
<feature type="compositionally biased region" description="Basic and acidic residues" evidence="1">
    <location>
        <begin position="327"/>
        <end position="347"/>
    </location>
</feature>
<dbReference type="EMBL" id="VZRD01000290">
    <property type="protein sequence ID" value="NWR36193.1"/>
    <property type="molecule type" value="Genomic_DNA"/>
</dbReference>
<feature type="domain" description="PBZ-type" evidence="2">
    <location>
        <begin position="311"/>
        <end position="335"/>
    </location>
</feature>
<dbReference type="GO" id="GO:0005634">
    <property type="term" value="C:nucleus"/>
    <property type="evidence" value="ECO:0007669"/>
    <property type="project" value="TreeGrafter"/>
</dbReference>
<dbReference type="PANTHER" id="PTHR21315:SF2">
    <property type="entry name" value="APRATAXIN AND PNK-LIKE FACTOR"/>
    <property type="match status" value="1"/>
</dbReference>
<feature type="region of interest" description="Disordered" evidence="1">
    <location>
        <begin position="113"/>
        <end position="226"/>
    </location>
</feature>
<feature type="compositionally biased region" description="Basic and acidic residues" evidence="1">
    <location>
        <begin position="200"/>
        <end position="211"/>
    </location>
</feature>
<proteinExistence type="predicted"/>
<gene>
    <name evidence="3" type="primary">Aplf</name>
    <name evidence="3" type="ORF">TACRUB_R14744</name>
</gene>
<evidence type="ECO:0000256" key="1">
    <source>
        <dbReference type="SAM" id="MobiDB-lite"/>
    </source>
</evidence>
<dbReference type="AlphaFoldDB" id="A0A7K4WP50"/>
<feature type="compositionally biased region" description="Polar residues" evidence="1">
    <location>
        <begin position="170"/>
        <end position="179"/>
    </location>
</feature>
<dbReference type="GO" id="GO:0006302">
    <property type="term" value="P:double-strand break repair"/>
    <property type="evidence" value="ECO:0007669"/>
    <property type="project" value="InterPro"/>
</dbReference>
<reference evidence="3 4" key="1">
    <citation type="submission" date="2019-09" db="EMBL/GenBank/DDBJ databases">
        <title>Bird 10,000 Genomes (B10K) Project - Family phase.</title>
        <authorList>
            <person name="Zhang G."/>
        </authorList>
    </citation>
    <scope>NUCLEOTIDE SEQUENCE [LARGE SCALE GENOMIC DNA]</scope>
    <source>
        <strain evidence="3">B10K-CU-031-13</strain>
        <tissue evidence="3">Muscle</tissue>
    </source>
</reference>
<evidence type="ECO:0000313" key="3">
    <source>
        <dbReference type="EMBL" id="NWR36193.1"/>
    </source>
</evidence>
<dbReference type="Proteomes" id="UP000540952">
    <property type="component" value="Unassembled WGS sequence"/>
</dbReference>
<name>A0A7K4WP50_9TYRA</name>
<evidence type="ECO:0000259" key="2">
    <source>
        <dbReference type="Pfam" id="PF10283"/>
    </source>
</evidence>
<sequence length="400" mass="44740">QEAQAEEASIVHAVEMSCIPLLMEPAHSSSQVQGAAKMRNNDAASRHLVPLSDDNESEQSKSIPRQRVLPSWMLEGDLLVQRVSEPVMTAGHRKKKGHRRGEIDMESLKSEVNVQQKKRLASGETIDDFGGEGQDQGKRSCLSIPIPSSQNTSEFPVENTMRDMEGNGKTGTKNPGSSLEKNDRQLHSKCSKRVGQTSSKDNRTEETENKEQSTGSTSQRAHWGGTSQCCGAKEGILEPDANMDCGTEISDSTRSADASESSKKIQHKRTPCMYGSACYRKNPIHFQQFSHPNDDDYHDVEIKSQDNKDNRPECPYGTACYRKNPQHKLEYKHTAPPGKRDVEKDSANDYDLNDSFRDDEEEECDPTDEDSDWEPSSEEKDNEDVETLVQEAGRFVKTKK</sequence>
<dbReference type="GO" id="GO:0003906">
    <property type="term" value="F:DNA-(apurinic or apyrimidinic site) endonuclease activity"/>
    <property type="evidence" value="ECO:0007669"/>
    <property type="project" value="InterPro"/>
</dbReference>
<dbReference type="InterPro" id="IPR019406">
    <property type="entry name" value="APLF_PBZ"/>
</dbReference>
<feature type="compositionally biased region" description="Polar residues" evidence="1">
    <location>
        <begin position="212"/>
        <end position="226"/>
    </location>
</feature>
<dbReference type="Pfam" id="PF10283">
    <property type="entry name" value="zf-CCHH"/>
    <property type="match status" value="2"/>
</dbReference>
<evidence type="ECO:0000313" key="4">
    <source>
        <dbReference type="Proteomes" id="UP000540952"/>
    </source>
</evidence>
<feature type="non-terminal residue" evidence="3">
    <location>
        <position position="400"/>
    </location>
</feature>
<feature type="region of interest" description="Disordered" evidence="1">
    <location>
        <begin position="286"/>
        <end position="386"/>
    </location>
</feature>
<feature type="domain" description="PBZ-type" evidence="2">
    <location>
        <begin position="269"/>
        <end position="294"/>
    </location>
</feature>
<feature type="compositionally biased region" description="Basic and acidic residues" evidence="1">
    <location>
        <begin position="292"/>
        <end position="312"/>
    </location>
</feature>
<accession>A0A7K4WP50</accession>
<dbReference type="GO" id="GO:0035861">
    <property type="term" value="C:site of double-strand break"/>
    <property type="evidence" value="ECO:0007669"/>
    <property type="project" value="TreeGrafter"/>
</dbReference>
<feature type="region of interest" description="Disordered" evidence="1">
    <location>
        <begin position="27"/>
        <end position="64"/>
    </location>
</feature>
<feature type="compositionally biased region" description="Acidic residues" evidence="1">
    <location>
        <begin position="357"/>
        <end position="386"/>
    </location>
</feature>
<organism evidence="3 4">
    <name type="scientific">Tachuris rubrigastra</name>
    <dbReference type="NCBI Taxonomy" id="495162"/>
    <lineage>
        <taxon>Eukaryota</taxon>
        <taxon>Metazoa</taxon>
        <taxon>Chordata</taxon>
        <taxon>Craniata</taxon>
        <taxon>Vertebrata</taxon>
        <taxon>Euteleostomi</taxon>
        <taxon>Archelosauria</taxon>
        <taxon>Archosauria</taxon>
        <taxon>Dinosauria</taxon>
        <taxon>Saurischia</taxon>
        <taxon>Theropoda</taxon>
        <taxon>Coelurosauria</taxon>
        <taxon>Aves</taxon>
        <taxon>Neognathae</taxon>
        <taxon>Neoaves</taxon>
        <taxon>Telluraves</taxon>
        <taxon>Australaves</taxon>
        <taxon>Passeriformes</taxon>
        <taxon>Tyrannidae</taxon>
        <taxon>Tachuris</taxon>
    </lineage>
</organism>
<protein>
    <submittedName>
        <fullName evidence="3">APLF factor</fullName>
    </submittedName>
</protein>
<keyword evidence="4" id="KW-1185">Reference proteome</keyword>
<feature type="compositionally biased region" description="Polar residues" evidence="1">
    <location>
        <begin position="249"/>
        <end position="259"/>
    </location>
</feature>
<dbReference type="InterPro" id="IPR039253">
    <property type="entry name" value="APLF"/>
</dbReference>
<comment type="caution">
    <text evidence="3">The sequence shown here is derived from an EMBL/GenBank/DDBJ whole genome shotgun (WGS) entry which is preliminary data.</text>
</comment>
<feature type="region of interest" description="Disordered" evidence="1">
    <location>
        <begin position="240"/>
        <end position="270"/>
    </location>
</feature>
<dbReference type="GO" id="GO:0008408">
    <property type="term" value="F:3'-5' exonuclease activity"/>
    <property type="evidence" value="ECO:0007669"/>
    <property type="project" value="InterPro"/>
</dbReference>